<feature type="region of interest" description="Disordered" evidence="1">
    <location>
        <begin position="1"/>
        <end position="24"/>
    </location>
</feature>
<gene>
    <name evidence="2" type="ORF">E6O75_ATG01403</name>
</gene>
<sequence>MEPRQERPLPIRNGNFDQLPVNRSNSHGIIGRRSRCKLAVTDSDNSIASADQAIQDSTEQDAIAVRLPPIMRIPTEMRAKIFQYLLPDKSEPIEPTSILLARWEFLREQNDEMIRRVVMRAHAQHHATNQLLGFSQFYGPFDPEIHNTRFQVPYSIRQFVIPLEFSVEQFGDVYDMPEMDGSSSSSFGSGNGWSSPSSSAAATAAPPSAKKFPTELEDMFKDTSTPTKTSFRSGSTVSNDKTQSNIFIDPPSPAQLNNIKAALRQDQYDAMPTNTTLSLMTTHSLFATEIATILYEEYTFDIRISADGIDFLHLPPVATSEHYGDELTTKLAQFQRQGHFCLQRMRHLCFVFVGGDREERTATWRMRRNVQDVVGMVVELASLEVRFSGDDEFWIVDRGVEAKKGVRARMGMRDVSVVEMVCSPLAVGLSGVGKVEVKLPEELEEVGGLAEWKGWFVGKIRGGGEVEKDVFRELKEVAMFEATREWEYRQEILEGRESFAYLEEMEMDVDMEDEEDEEMEDEIETD</sequence>
<dbReference type="AlphaFoldDB" id="A0A4Z1PDQ9"/>
<reference evidence="2 3" key="1">
    <citation type="submission" date="2019-04" db="EMBL/GenBank/DDBJ databases">
        <title>High contiguity whole genome sequence and gene annotation resource for two Venturia nashicola isolates.</title>
        <authorList>
            <person name="Prokchorchik M."/>
            <person name="Won K."/>
            <person name="Lee Y."/>
            <person name="Choi E.D."/>
            <person name="Segonzac C."/>
            <person name="Sohn K.H."/>
        </authorList>
    </citation>
    <scope>NUCLEOTIDE SEQUENCE [LARGE SCALE GENOMIC DNA]</scope>
    <source>
        <strain evidence="2 3">PRI2</strain>
    </source>
</reference>
<feature type="compositionally biased region" description="Low complexity" evidence="1">
    <location>
        <begin position="181"/>
        <end position="208"/>
    </location>
</feature>
<protein>
    <submittedName>
        <fullName evidence="2">Uncharacterized protein</fullName>
    </submittedName>
</protein>
<dbReference type="EMBL" id="SNSC02000002">
    <property type="protein sequence ID" value="TID26910.1"/>
    <property type="molecule type" value="Genomic_DNA"/>
</dbReference>
<dbReference type="STRING" id="86259.A0A4Z1PDQ9"/>
<name>A0A4Z1PDQ9_9PEZI</name>
<accession>A0A4Z1PDQ9</accession>
<feature type="region of interest" description="Disordered" evidence="1">
    <location>
        <begin position="221"/>
        <end position="253"/>
    </location>
</feature>
<evidence type="ECO:0000313" key="3">
    <source>
        <dbReference type="Proteomes" id="UP000298493"/>
    </source>
</evidence>
<evidence type="ECO:0000313" key="2">
    <source>
        <dbReference type="EMBL" id="TID26910.1"/>
    </source>
</evidence>
<feature type="compositionally biased region" description="Polar residues" evidence="1">
    <location>
        <begin position="222"/>
        <end position="246"/>
    </location>
</feature>
<organism evidence="2 3">
    <name type="scientific">Venturia nashicola</name>
    <dbReference type="NCBI Taxonomy" id="86259"/>
    <lineage>
        <taxon>Eukaryota</taxon>
        <taxon>Fungi</taxon>
        <taxon>Dikarya</taxon>
        <taxon>Ascomycota</taxon>
        <taxon>Pezizomycotina</taxon>
        <taxon>Dothideomycetes</taxon>
        <taxon>Pleosporomycetidae</taxon>
        <taxon>Venturiales</taxon>
        <taxon>Venturiaceae</taxon>
        <taxon>Venturia</taxon>
    </lineage>
</organism>
<keyword evidence="3" id="KW-1185">Reference proteome</keyword>
<evidence type="ECO:0000256" key="1">
    <source>
        <dbReference type="SAM" id="MobiDB-lite"/>
    </source>
</evidence>
<dbReference type="Proteomes" id="UP000298493">
    <property type="component" value="Unassembled WGS sequence"/>
</dbReference>
<proteinExistence type="predicted"/>
<comment type="caution">
    <text evidence="2">The sequence shown here is derived from an EMBL/GenBank/DDBJ whole genome shotgun (WGS) entry which is preliminary data.</text>
</comment>
<feature type="region of interest" description="Disordered" evidence="1">
    <location>
        <begin position="180"/>
        <end position="208"/>
    </location>
</feature>